<accession>A0A1F7XFV2</accession>
<evidence type="ECO:0000256" key="1">
    <source>
        <dbReference type="SAM" id="MobiDB-lite"/>
    </source>
</evidence>
<dbReference type="Proteomes" id="UP000179013">
    <property type="component" value="Unassembled WGS sequence"/>
</dbReference>
<evidence type="ECO:0000313" key="3">
    <source>
        <dbReference type="Proteomes" id="UP000179013"/>
    </source>
</evidence>
<evidence type="ECO:0000313" key="2">
    <source>
        <dbReference type="EMBL" id="OGM13924.1"/>
    </source>
</evidence>
<gene>
    <name evidence="2" type="ORF">A2V80_00215</name>
</gene>
<dbReference type="EMBL" id="MGFU01000008">
    <property type="protein sequence ID" value="OGM13924.1"/>
    <property type="molecule type" value="Genomic_DNA"/>
</dbReference>
<organism evidence="2 3">
    <name type="scientific">Candidatus Woesebacteria bacterium RBG_16_39_8b</name>
    <dbReference type="NCBI Taxonomy" id="1802482"/>
    <lineage>
        <taxon>Bacteria</taxon>
        <taxon>Candidatus Woeseibacteriota</taxon>
    </lineage>
</organism>
<sequence>MLENEPKGKKSVATVTDFDSFIGAVKRIQQRALDEGRPHDSTAIDKYINTKKKQAGSPPTTFEPDES</sequence>
<name>A0A1F7XFV2_9BACT</name>
<reference evidence="2 3" key="1">
    <citation type="journal article" date="2016" name="Nat. Commun.">
        <title>Thousands of microbial genomes shed light on interconnected biogeochemical processes in an aquifer system.</title>
        <authorList>
            <person name="Anantharaman K."/>
            <person name="Brown C.T."/>
            <person name="Hug L.A."/>
            <person name="Sharon I."/>
            <person name="Castelle C.J."/>
            <person name="Probst A.J."/>
            <person name="Thomas B.C."/>
            <person name="Singh A."/>
            <person name="Wilkins M.J."/>
            <person name="Karaoz U."/>
            <person name="Brodie E.L."/>
            <person name="Williams K.H."/>
            <person name="Hubbard S.S."/>
            <person name="Banfield J.F."/>
        </authorList>
    </citation>
    <scope>NUCLEOTIDE SEQUENCE [LARGE SCALE GENOMIC DNA]</scope>
</reference>
<comment type="caution">
    <text evidence="2">The sequence shown here is derived from an EMBL/GenBank/DDBJ whole genome shotgun (WGS) entry which is preliminary data.</text>
</comment>
<dbReference type="AlphaFoldDB" id="A0A1F7XFV2"/>
<protein>
    <submittedName>
        <fullName evidence="2">Uncharacterized protein</fullName>
    </submittedName>
</protein>
<proteinExistence type="predicted"/>
<feature type="region of interest" description="Disordered" evidence="1">
    <location>
        <begin position="48"/>
        <end position="67"/>
    </location>
</feature>